<gene>
    <name evidence="17" type="ORF">GC098_23880</name>
</gene>
<dbReference type="SUPFAM" id="SSF49785">
    <property type="entry name" value="Galactose-binding domain-like"/>
    <property type="match status" value="1"/>
</dbReference>
<evidence type="ECO:0000313" key="17">
    <source>
        <dbReference type="EMBL" id="NOU74398.1"/>
    </source>
</evidence>
<evidence type="ECO:0000256" key="12">
    <source>
        <dbReference type="ARBA" id="ARBA00041614"/>
    </source>
</evidence>
<dbReference type="EMBL" id="WHOA01000165">
    <property type="protein sequence ID" value="NOU74398.1"/>
    <property type="molecule type" value="Genomic_DNA"/>
</dbReference>
<keyword evidence="6" id="KW-0964">Secreted</keyword>
<feature type="domain" description="Mannosidase Ig/CBM-like" evidence="15">
    <location>
        <begin position="647"/>
        <end position="736"/>
    </location>
</feature>
<dbReference type="Gene3D" id="2.60.40.10">
    <property type="entry name" value="Immunoglobulins"/>
    <property type="match status" value="3"/>
</dbReference>
<dbReference type="Gene3D" id="3.20.20.80">
    <property type="entry name" value="Glycosidases"/>
    <property type="match status" value="1"/>
</dbReference>
<dbReference type="InterPro" id="IPR054593">
    <property type="entry name" value="Beta-mannosidase-like_N2"/>
</dbReference>
<evidence type="ECO:0000256" key="2">
    <source>
        <dbReference type="ARBA" id="ARBA00004613"/>
    </source>
</evidence>
<dbReference type="InterPro" id="IPR050887">
    <property type="entry name" value="Beta-mannosidase_GH2"/>
</dbReference>
<feature type="domain" description="Beta-mannosidase-like galactose-binding" evidence="16">
    <location>
        <begin position="10"/>
        <end position="177"/>
    </location>
</feature>
<evidence type="ECO:0000256" key="5">
    <source>
        <dbReference type="ARBA" id="ARBA00012754"/>
    </source>
</evidence>
<dbReference type="Pfam" id="PF22666">
    <property type="entry name" value="Glyco_hydro_2_N2"/>
    <property type="match status" value="1"/>
</dbReference>
<feature type="domain" description="Beta-mannosidase Ig-fold" evidence="14">
    <location>
        <begin position="740"/>
        <end position="821"/>
    </location>
</feature>
<dbReference type="InterPro" id="IPR006102">
    <property type="entry name" value="Ig-like_GH2"/>
</dbReference>
<dbReference type="RefSeq" id="WP_171645805.1">
    <property type="nucleotide sequence ID" value="NZ_WHOA01000165.1"/>
</dbReference>
<reference evidence="17 18" key="1">
    <citation type="submission" date="2019-10" db="EMBL/GenBank/DDBJ databases">
        <title>Description of Paenibacillus terrestris sp. nov.</title>
        <authorList>
            <person name="Carlier A."/>
            <person name="Qi S."/>
        </authorList>
    </citation>
    <scope>NUCLEOTIDE SEQUENCE [LARGE SCALE GENOMIC DNA]</scope>
    <source>
        <strain evidence="17 18">LMG 31458</strain>
    </source>
</reference>
<dbReference type="Gene3D" id="2.60.120.260">
    <property type="entry name" value="Galactose-binding domain-like"/>
    <property type="match status" value="1"/>
</dbReference>
<name>A0ABX1Y0K6_9BACL</name>
<comment type="pathway">
    <text evidence="3">Glycan metabolism; N-glycan degradation.</text>
</comment>
<comment type="catalytic activity">
    <reaction evidence="1">
        <text>Hydrolysis of terminal, non-reducing beta-D-mannose residues in beta-D-mannosides.</text>
        <dbReference type="EC" id="3.2.1.25"/>
    </reaction>
</comment>
<evidence type="ECO:0000256" key="4">
    <source>
        <dbReference type="ARBA" id="ARBA00011738"/>
    </source>
</evidence>
<evidence type="ECO:0000313" key="18">
    <source>
        <dbReference type="Proteomes" id="UP000616779"/>
    </source>
</evidence>
<comment type="caution">
    <text evidence="17">The sequence shown here is derived from an EMBL/GenBank/DDBJ whole genome shotgun (WGS) entry which is preliminary data.</text>
</comment>
<sequence length="823" mass="95638">MISIPLNGLWSMKQAEDSAWIEASVPGTVYSDLLRAGRLEDPYYRDNQDQALALSAFDYVYVREVEVTDEVIRCDLVVLRCEGLDTLAEVIVNGHKVALTDNMHRTYEFNVRDLLKEGTNTIQVILYSPTRYVEQKHNETPLWGVADAVAGFPHLRKGHSMFGWDWGAQLPDAGIWRNISIQAYEGARFEDVHIRQTHVHERVNLQVNIETQTWTEENVRAELTVMDPQGMTVMINHSDMGSREQSAVQFNVDIVNPQLWWPNGYGGQPLYTVKVRLMQGERELDQKQYRIGLRTLGVKREPDEWGEGFAIEVNGIAIFAQGANYIPEDHILARYSVQRTERLIQDCVLANFNCIRVWGGGIYPSDEFYDLCDKYGLVVWQDFMFGCAIYEMNEAFADTIRHEVIDNVKRIRHHASLGLWCGNNEMEWGWADWEFPKTPQLRTDYIKQFEILLADLVKQHDPQRFYWPSSPSSGGHFDRPNDENRGDVHYWEVWHSLKPFTEYRKFHFRFCSEFGFQSFPSIKTVETFTESEDRNIFSYVMEKHQKNGAANGKILYYLSENFQYPKDFASMLYASQILQAEAIKYGVEHWRRHRGRCMGSIYWQLNDCWPVASWSSLDYYGRWKALHYFAKRFYAPVLLSACEEGTRVELHVTNETMEPVSGQIQWRLRDYDGRVHREDTVEAAVEALKSGLFATLDFSDELALEEAKRRTYLEFSFRIDNREVSSGTVLFTKAKHFAFTAPGITWDAQESEGAYIVNLQSQTFAKYVGLELVEADCIFEDNYFDLSPGVVKQVRVAFDRMSEKLTLHQFKEQLRVLSLYDLN</sequence>
<dbReference type="Pfam" id="PF17786">
    <property type="entry name" value="Mannosidase_ig"/>
    <property type="match status" value="1"/>
</dbReference>
<evidence type="ECO:0000256" key="6">
    <source>
        <dbReference type="ARBA" id="ARBA00022525"/>
    </source>
</evidence>
<evidence type="ECO:0000259" key="15">
    <source>
        <dbReference type="Pfam" id="PF17786"/>
    </source>
</evidence>
<evidence type="ECO:0000259" key="14">
    <source>
        <dbReference type="Pfam" id="PF17753"/>
    </source>
</evidence>
<proteinExistence type="inferred from homology"/>
<keyword evidence="9" id="KW-0326">Glycosidase</keyword>
<feature type="domain" description="Glycoside hydrolase family 2 immunoglobulin-like beta-sandwich" evidence="13">
    <location>
        <begin position="188"/>
        <end position="294"/>
    </location>
</feature>
<dbReference type="InterPro" id="IPR013783">
    <property type="entry name" value="Ig-like_fold"/>
</dbReference>
<accession>A0ABX1Y0K6</accession>
<keyword evidence="7 17" id="KW-0378">Hydrolase</keyword>
<organism evidence="17 18">
    <name type="scientific">Paenibacillus phytorum</name>
    <dbReference type="NCBI Taxonomy" id="2654977"/>
    <lineage>
        <taxon>Bacteria</taxon>
        <taxon>Bacillati</taxon>
        <taxon>Bacillota</taxon>
        <taxon>Bacilli</taxon>
        <taxon>Bacillales</taxon>
        <taxon>Paenibacillaceae</taxon>
        <taxon>Paenibacillus</taxon>
    </lineage>
</organism>
<dbReference type="InterPro" id="IPR041447">
    <property type="entry name" value="Mannosidase_ig"/>
</dbReference>
<dbReference type="Pfam" id="PF00703">
    <property type="entry name" value="Glyco_hydro_2"/>
    <property type="match status" value="1"/>
</dbReference>
<dbReference type="InterPro" id="IPR036156">
    <property type="entry name" value="Beta-gal/glucu_dom_sf"/>
</dbReference>
<dbReference type="Proteomes" id="UP000616779">
    <property type="component" value="Unassembled WGS sequence"/>
</dbReference>
<dbReference type="InterPro" id="IPR017853">
    <property type="entry name" value="GH"/>
</dbReference>
<evidence type="ECO:0000256" key="11">
    <source>
        <dbReference type="ARBA" id="ARBA00041069"/>
    </source>
</evidence>
<dbReference type="EC" id="3.2.1.25" evidence="5"/>
<dbReference type="PANTHER" id="PTHR43730:SF1">
    <property type="entry name" value="BETA-MANNOSIDASE"/>
    <property type="match status" value="1"/>
</dbReference>
<evidence type="ECO:0000256" key="1">
    <source>
        <dbReference type="ARBA" id="ARBA00000829"/>
    </source>
</evidence>
<evidence type="ECO:0000256" key="8">
    <source>
        <dbReference type="ARBA" id="ARBA00023180"/>
    </source>
</evidence>
<keyword evidence="8" id="KW-0325">Glycoprotein</keyword>
<dbReference type="PANTHER" id="PTHR43730">
    <property type="entry name" value="BETA-MANNOSIDASE"/>
    <property type="match status" value="1"/>
</dbReference>
<protein>
    <recommendedName>
        <fullName evidence="11">Beta-mannosidase B</fullName>
        <ecNumber evidence="5">3.2.1.25</ecNumber>
    </recommendedName>
    <alternativeName>
        <fullName evidence="12">Mannanase B</fullName>
    </alternativeName>
</protein>
<dbReference type="SUPFAM" id="SSF49303">
    <property type="entry name" value="beta-Galactosidase/glucuronidase domain"/>
    <property type="match status" value="2"/>
</dbReference>
<evidence type="ECO:0000256" key="3">
    <source>
        <dbReference type="ARBA" id="ARBA00004740"/>
    </source>
</evidence>
<comment type="similarity">
    <text evidence="10">Belongs to the glycosyl hydrolase 2 family. Beta-mannosidase B subfamily.</text>
</comment>
<dbReference type="GO" id="GO:0016787">
    <property type="term" value="F:hydrolase activity"/>
    <property type="evidence" value="ECO:0007669"/>
    <property type="project" value="UniProtKB-KW"/>
</dbReference>
<evidence type="ECO:0000259" key="16">
    <source>
        <dbReference type="Pfam" id="PF22666"/>
    </source>
</evidence>
<evidence type="ECO:0000256" key="10">
    <source>
        <dbReference type="ARBA" id="ARBA00038429"/>
    </source>
</evidence>
<evidence type="ECO:0000256" key="9">
    <source>
        <dbReference type="ARBA" id="ARBA00023295"/>
    </source>
</evidence>
<dbReference type="SUPFAM" id="SSF51445">
    <property type="entry name" value="(Trans)glycosidases"/>
    <property type="match status" value="1"/>
</dbReference>
<dbReference type="InterPro" id="IPR041625">
    <property type="entry name" value="Beta-mannosidase_Ig"/>
</dbReference>
<comment type="subunit">
    <text evidence="4">Homodimer.</text>
</comment>
<dbReference type="InterPro" id="IPR008979">
    <property type="entry name" value="Galactose-bd-like_sf"/>
</dbReference>
<dbReference type="Pfam" id="PF17753">
    <property type="entry name" value="Ig_mannosidase"/>
    <property type="match status" value="1"/>
</dbReference>
<evidence type="ECO:0000256" key="7">
    <source>
        <dbReference type="ARBA" id="ARBA00022801"/>
    </source>
</evidence>
<evidence type="ECO:0000259" key="13">
    <source>
        <dbReference type="Pfam" id="PF00703"/>
    </source>
</evidence>
<comment type="subcellular location">
    <subcellularLocation>
        <location evidence="2">Secreted</location>
    </subcellularLocation>
</comment>
<keyword evidence="18" id="KW-1185">Reference proteome</keyword>